<dbReference type="AlphaFoldDB" id="A0A1T4K377"/>
<reference evidence="3" key="1">
    <citation type="submission" date="2017-02" db="EMBL/GenBank/DDBJ databases">
        <authorList>
            <person name="Varghese N."/>
            <person name="Submissions S."/>
        </authorList>
    </citation>
    <scope>NUCLEOTIDE SEQUENCE [LARGE SCALE GENOMIC DNA]</scope>
    <source>
        <strain evidence="3">ATCC BAA-34</strain>
    </source>
</reference>
<dbReference type="Proteomes" id="UP000190102">
    <property type="component" value="Unassembled WGS sequence"/>
</dbReference>
<name>A0A1T4K377_9BACT</name>
<evidence type="ECO:0000313" key="3">
    <source>
        <dbReference type="Proteomes" id="UP000190102"/>
    </source>
</evidence>
<evidence type="ECO:0000313" key="2">
    <source>
        <dbReference type="EMBL" id="SJZ36891.1"/>
    </source>
</evidence>
<dbReference type="OrthoDB" id="9829595at2"/>
<accession>A0A1T4K377</accession>
<organism evidence="2 3">
    <name type="scientific">Trichlorobacter thiogenes</name>
    <dbReference type="NCBI Taxonomy" id="115783"/>
    <lineage>
        <taxon>Bacteria</taxon>
        <taxon>Pseudomonadati</taxon>
        <taxon>Thermodesulfobacteriota</taxon>
        <taxon>Desulfuromonadia</taxon>
        <taxon>Geobacterales</taxon>
        <taxon>Geobacteraceae</taxon>
        <taxon>Trichlorobacter</taxon>
    </lineage>
</organism>
<sequence>MVSSVGTFLNPVPETKAGNSFTSASKSDFDTILASLKHNTENSAAAETDKTDLVKPATVQVDQEDEAAATKELLALMKMLMFGKIDYSVLGNSDTNKQVADGPVRAELERLKTVIRKIMDPSGESGSSDQDKLSLKILFDNLPDETKALLKRAFPDLEQLLKKEEKKIAEEKAKNVEQFLNASVPVAMSEYMPEAAAANTFL</sequence>
<evidence type="ECO:0000256" key="1">
    <source>
        <dbReference type="SAM" id="Coils"/>
    </source>
</evidence>
<dbReference type="RefSeq" id="WP_078788584.1">
    <property type="nucleotide sequence ID" value="NZ_FUWR01000001.1"/>
</dbReference>
<keyword evidence="3" id="KW-1185">Reference proteome</keyword>
<feature type="coiled-coil region" evidence="1">
    <location>
        <begin position="147"/>
        <end position="174"/>
    </location>
</feature>
<keyword evidence="1" id="KW-0175">Coiled coil</keyword>
<dbReference type="EMBL" id="FUWR01000001">
    <property type="protein sequence ID" value="SJZ36891.1"/>
    <property type="molecule type" value="Genomic_DNA"/>
</dbReference>
<protein>
    <submittedName>
        <fullName evidence="2">Uncharacterized protein</fullName>
    </submittedName>
</protein>
<gene>
    <name evidence="2" type="ORF">SAMN02745119_00280</name>
</gene>
<proteinExistence type="predicted"/>